<gene>
    <name evidence="1" type="ORF">GBK04_01535</name>
</gene>
<dbReference type="Proteomes" id="UP000479293">
    <property type="component" value="Unassembled WGS sequence"/>
</dbReference>
<protein>
    <submittedName>
        <fullName evidence="1">Uncharacterized protein</fullName>
    </submittedName>
</protein>
<comment type="caution">
    <text evidence="1">The sequence shown here is derived from an EMBL/GenBank/DDBJ whole genome shotgun (WGS) entry which is preliminary data.</text>
</comment>
<evidence type="ECO:0000313" key="2">
    <source>
        <dbReference type="Proteomes" id="UP000479293"/>
    </source>
</evidence>
<sequence>MDYLCSSLFVKQLKTRKRIRRISVNRQSDPKNPDPTAETSALEAEIDQLINALYGLTAERIAPVEVWEE</sequence>
<accession>A0A7C9BEZ1</accession>
<dbReference type="EMBL" id="WHLY01000002">
    <property type="protein sequence ID" value="MPR32057.1"/>
    <property type="molecule type" value="Genomic_DNA"/>
</dbReference>
<evidence type="ECO:0000313" key="1">
    <source>
        <dbReference type="EMBL" id="MPR32057.1"/>
    </source>
</evidence>
<proteinExistence type="predicted"/>
<organism evidence="1 2">
    <name type="scientific">Salmonirosea aquatica</name>
    <dbReference type="NCBI Taxonomy" id="2654236"/>
    <lineage>
        <taxon>Bacteria</taxon>
        <taxon>Pseudomonadati</taxon>
        <taxon>Bacteroidota</taxon>
        <taxon>Cytophagia</taxon>
        <taxon>Cytophagales</taxon>
        <taxon>Spirosomataceae</taxon>
        <taxon>Salmonirosea</taxon>
    </lineage>
</organism>
<dbReference type="AlphaFoldDB" id="A0A7C9BEZ1"/>
<name>A0A7C9BEZ1_9BACT</name>
<keyword evidence="2" id="KW-1185">Reference proteome</keyword>
<reference evidence="1 2" key="1">
    <citation type="submission" date="2019-10" db="EMBL/GenBank/DDBJ databases">
        <title>Draft Genome Sequence of Cytophagaceae sp. SJW1-29.</title>
        <authorList>
            <person name="Choi A."/>
        </authorList>
    </citation>
    <scope>NUCLEOTIDE SEQUENCE [LARGE SCALE GENOMIC DNA]</scope>
    <source>
        <strain evidence="1 2">SJW1-29</strain>
    </source>
</reference>